<evidence type="ECO:0000313" key="3">
    <source>
        <dbReference type="EMBL" id="PVH26766.1"/>
    </source>
</evidence>
<name>A0A2T8HMW5_9SPHI</name>
<protein>
    <submittedName>
        <fullName evidence="3">N-acylglucosamine 2-epimerase</fullName>
    </submittedName>
</protein>
<dbReference type="OrthoDB" id="618431at2"/>
<dbReference type="Gene3D" id="1.50.10.10">
    <property type="match status" value="1"/>
</dbReference>
<comment type="similarity">
    <text evidence="1">Belongs to the N-acylglucosamine 2-epimerase family.</text>
</comment>
<comment type="caution">
    <text evidence="3">The sequence shown here is derived from an EMBL/GenBank/DDBJ whole genome shotgun (WGS) entry which is preliminary data.</text>
</comment>
<dbReference type="CDD" id="cd00249">
    <property type="entry name" value="AGE"/>
    <property type="match status" value="1"/>
</dbReference>
<dbReference type="InterPro" id="IPR034116">
    <property type="entry name" value="AGE_dom"/>
</dbReference>
<dbReference type="PANTHER" id="PTHR15108">
    <property type="entry name" value="N-ACYLGLUCOSAMINE-2-EPIMERASE"/>
    <property type="match status" value="1"/>
</dbReference>
<dbReference type="Proteomes" id="UP000245627">
    <property type="component" value="Unassembled WGS sequence"/>
</dbReference>
<dbReference type="InterPro" id="IPR008928">
    <property type="entry name" value="6-hairpin_glycosidase_sf"/>
</dbReference>
<dbReference type="EMBL" id="QDKG01000001">
    <property type="protein sequence ID" value="PVH26766.1"/>
    <property type="molecule type" value="Genomic_DNA"/>
</dbReference>
<dbReference type="Pfam" id="PF07221">
    <property type="entry name" value="GlcNAc_2-epim"/>
    <property type="match status" value="1"/>
</dbReference>
<reference evidence="3 4" key="1">
    <citation type="submission" date="2018-04" db="EMBL/GenBank/DDBJ databases">
        <title>Sphingobacterium cortibacter sp. nov.</title>
        <authorList>
            <person name="Li Y."/>
        </authorList>
    </citation>
    <scope>NUCLEOTIDE SEQUENCE [LARGE SCALE GENOMIC DNA]</scope>
    <source>
        <strain evidence="3 4">2c-3</strain>
    </source>
</reference>
<dbReference type="GO" id="GO:0016853">
    <property type="term" value="F:isomerase activity"/>
    <property type="evidence" value="ECO:0007669"/>
    <property type="project" value="UniProtKB-KW"/>
</dbReference>
<evidence type="ECO:0000256" key="1">
    <source>
        <dbReference type="ARBA" id="ARBA00008558"/>
    </source>
</evidence>
<evidence type="ECO:0000256" key="2">
    <source>
        <dbReference type="ARBA" id="ARBA00023235"/>
    </source>
</evidence>
<dbReference type="GO" id="GO:0005975">
    <property type="term" value="P:carbohydrate metabolic process"/>
    <property type="evidence" value="ECO:0007669"/>
    <property type="project" value="InterPro"/>
</dbReference>
<gene>
    <name evidence="3" type="ORF">DC487_03955</name>
</gene>
<keyword evidence="4" id="KW-1185">Reference proteome</keyword>
<keyword evidence="2" id="KW-0413">Isomerase</keyword>
<dbReference type="RefSeq" id="WP_116774625.1">
    <property type="nucleotide sequence ID" value="NZ_QDKG01000001.1"/>
</dbReference>
<evidence type="ECO:0000313" key="4">
    <source>
        <dbReference type="Proteomes" id="UP000245627"/>
    </source>
</evidence>
<organism evidence="3 4">
    <name type="scientific">Sphingobacterium corticibacter</name>
    <dbReference type="NCBI Taxonomy" id="2171749"/>
    <lineage>
        <taxon>Bacteria</taxon>
        <taxon>Pseudomonadati</taxon>
        <taxon>Bacteroidota</taxon>
        <taxon>Sphingobacteriia</taxon>
        <taxon>Sphingobacteriales</taxon>
        <taxon>Sphingobacteriaceae</taxon>
        <taxon>Sphingobacterium</taxon>
    </lineage>
</organism>
<proteinExistence type="inferred from homology"/>
<dbReference type="InterPro" id="IPR012341">
    <property type="entry name" value="6hp_glycosidase-like_sf"/>
</dbReference>
<dbReference type="FunFam" id="1.50.10.10:FF:000021">
    <property type="entry name" value="N-acylglucosamine 2-epimerase"/>
    <property type="match status" value="1"/>
</dbReference>
<dbReference type="AlphaFoldDB" id="A0A2T8HMW5"/>
<dbReference type="SUPFAM" id="SSF48208">
    <property type="entry name" value="Six-hairpin glycosidases"/>
    <property type="match status" value="1"/>
</dbReference>
<sequence length="397" mass="46322">MDFKKLSEQYKTELLDNVLPFWLENSLDMEYGGYFTCLDREGNVFDTDKFIWLQAREVYMFASMYNKVAHKKAWLDAAEHGAGFLLTYGHDGQYNWYFSLDREGNPLIEPYNIFSYTFATIAFGQLHLATGNPHYAEVAKKTFALIRSKVDNPKGQWNKAVAGSRSLKNFALPMILCNLALEIEHLLPKDLLDELIDTCLKEVLEVFYRPELGGIVVENVMLDGQLSDTFDGRLVNPGHAIEAMWFIMDLGKRLKRDDLIEKAVQITLNMLKYGWDKEHGGIFYFMDRMGNPPQQLEWDQKLWWVHVETLISLIKGYQLTGSAECLEWFERVHDYNWKHFKDQEHPEWFGYLNRQGEVLLPLKGGKWKGCFHVPRGLYQCWKVLEDISCKDLIKEVV</sequence>
<dbReference type="InterPro" id="IPR010819">
    <property type="entry name" value="AGE/CE"/>
</dbReference>
<accession>A0A2T8HMW5</accession>